<evidence type="ECO:0000259" key="1">
    <source>
        <dbReference type="Pfam" id="PF01883"/>
    </source>
</evidence>
<dbReference type="Proteomes" id="UP001500167">
    <property type="component" value="Unassembled WGS sequence"/>
</dbReference>
<evidence type="ECO:0000313" key="2">
    <source>
        <dbReference type="EMBL" id="GAA4168058.1"/>
    </source>
</evidence>
<proteinExistence type="predicted"/>
<dbReference type="EMBL" id="BAAAZK010000002">
    <property type="protein sequence ID" value="GAA4168058.1"/>
    <property type="molecule type" value="Genomic_DNA"/>
</dbReference>
<gene>
    <name evidence="2" type="ORF">GCM10022218_02320</name>
</gene>
<keyword evidence="3" id="KW-1185">Reference proteome</keyword>
<dbReference type="InterPro" id="IPR034904">
    <property type="entry name" value="FSCA_dom_sf"/>
</dbReference>
<feature type="domain" description="MIP18 family-like" evidence="1">
    <location>
        <begin position="28"/>
        <end position="86"/>
    </location>
</feature>
<dbReference type="InterPro" id="IPR002744">
    <property type="entry name" value="MIP18-like"/>
</dbReference>
<accession>A0ABP7ZRA9</accession>
<dbReference type="PANTHER" id="PTHR42831:SF1">
    <property type="entry name" value="FE-S PROTEIN MATURATION AUXILIARY FACTOR YITW"/>
    <property type="match status" value="1"/>
</dbReference>
<dbReference type="SUPFAM" id="SSF117916">
    <property type="entry name" value="Fe-S cluster assembly (FSCA) domain-like"/>
    <property type="match status" value="1"/>
</dbReference>
<evidence type="ECO:0000313" key="3">
    <source>
        <dbReference type="Proteomes" id="UP001500167"/>
    </source>
</evidence>
<dbReference type="RefSeq" id="WP_346083741.1">
    <property type="nucleotide sequence ID" value="NZ_BAAAZK010000002.1"/>
</dbReference>
<name>A0ABP7ZRA9_9SPHI</name>
<protein>
    <submittedName>
        <fullName evidence="2">Iron-sulfur cluster assembly protein</fullName>
    </submittedName>
</protein>
<dbReference type="Gene3D" id="3.30.300.130">
    <property type="entry name" value="Fe-S cluster assembly (FSCA)"/>
    <property type="match status" value="1"/>
</dbReference>
<dbReference type="InterPro" id="IPR052339">
    <property type="entry name" value="Fe-S_Maturation_MIP18"/>
</dbReference>
<comment type="caution">
    <text evidence="2">The sequence shown here is derived from an EMBL/GenBank/DDBJ whole genome shotgun (WGS) entry which is preliminary data.</text>
</comment>
<dbReference type="PANTHER" id="PTHR42831">
    <property type="entry name" value="FE-S PROTEIN MATURATION AUXILIARY FACTOR YITW"/>
    <property type="match status" value="1"/>
</dbReference>
<organism evidence="2 3">
    <name type="scientific">Sphingobacterium ginsenosidimutans</name>
    <dbReference type="NCBI Taxonomy" id="687845"/>
    <lineage>
        <taxon>Bacteria</taxon>
        <taxon>Pseudomonadati</taxon>
        <taxon>Bacteroidota</taxon>
        <taxon>Sphingobacteriia</taxon>
        <taxon>Sphingobacteriales</taxon>
        <taxon>Sphingobacteriaceae</taxon>
        <taxon>Sphingobacterium</taxon>
    </lineage>
</organism>
<dbReference type="Pfam" id="PF01883">
    <property type="entry name" value="FeS_assembly_P"/>
    <property type="match status" value="1"/>
</dbReference>
<sequence>MSIYVTKDTMKIDLTKPEAVDQLKAIQTLMLVMDPELGINIVDMGLIYDLDLTDPSCIVVTMTLSSPYCPMGDSIVHGVEKTLHQQFPQRAIAIDLVWDPIWTLDRISEEGKRLLEGE</sequence>
<reference evidence="3" key="1">
    <citation type="journal article" date="2019" name="Int. J. Syst. Evol. Microbiol.">
        <title>The Global Catalogue of Microorganisms (GCM) 10K type strain sequencing project: providing services to taxonomists for standard genome sequencing and annotation.</title>
        <authorList>
            <consortium name="The Broad Institute Genomics Platform"/>
            <consortium name="The Broad Institute Genome Sequencing Center for Infectious Disease"/>
            <person name="Wu L."/>
            <person name="Ma J."/>
        </authorList>
    </citation>
    <scope>NUCLEOTIDE SEQUENCE [LARGE SCALE GENOMIC DNA]</scope>
    <source>
        <strain evidence="3">JCM 16722</strain>
    </source>
</reference>